<comment type="caution">
    <text evidence="1">The sequence shown here is derived from an EMBL/GenBank/DDBJ whole genome shotgun (WGS) entry which is preliminary data.</text>
</comment>
<name>A0A6G0TI74_APHGL</name>
<dbReference type="Proteomes" id="UP000475862">
    <property type="component" value="Unassembled WGS sequence"/>
</dbReference>
<dbReference type="EMBL" id="VYZN01000039">
    <property type="protein sequence ID" value="KAE9532322.1"/>
    <property type="molecule type" value="Genomic_DNA"/>
</dbReference>
<proteinExistence type="predicted"/>
<sequence>MHVSNYLPKVLQSDMFSSNDMSGITIMPEPMNKIMSKKLSITVPMHANPMIVSPMLILLMCSNTVRHIFNRFPPPPLTPIRSFTWEVMTRMAAADVNPEHTGTDIKLTMIPKPAKLISVWMTPVKKHNNVAYAGPRVPIVLLIKSATMAVGPIGTTLLVPNNTEYVLDHELFLQLNIVTTDKSSPFRIVFRIQ</sequence>
<gene>
    <name evidence="1" type="ORF">AGLY_009945</name>
</gene>
<organism evidence="1 2">
    <name type="scientific">Aphis glycines</name>
    <name type="common">Soybean aphid</name>
    <dbReference type="NCBI Taxonomy" id="307491"/>
    <lineage>
        <taxon>Eukaryota</taxon>
        <taxon>Metazoa</taxon>
        <taxon>Ecdysozoa</taxon>
        <taxon>Arthropoda</taxon>
        <taxon>Hexapoda</taxon>
        <taxon>Insecta</taxon>
        <taxon>Pterygota</taxon>
        <taxon>Neoptera</taxon>
        <taxon>Paraneoptera</taxon>
        <taxon>Hemiptera</taxon>
        <taxon>Sternorrhyncha</taxon>
        <taxon>Aphidomorpha</taxon>
        <taxon>Aphidoidea</taxon>
        <taxon>Aphididae</taxon>
        <taxon>Aphidini</taxon>
        <taxon>Aphis</taxon>
        <taxon>Aphis</taxon>
    </lineage>
</organism>
<reference evidence="1 2" key="1">
    <citation type="submission" date="2019-08" db="EMBL/GenBank/DDBJ databases">
        <title>The genome of the soybean aphid Biotype 1, its phylome, world population structure and adaptation to the North American continent.</title>
        <authorList>
            <person name="Giordano R."/>
            <person name="Donthu R.K."/>
            <person name="Hernandez A.G."/>
            <person name="Wright C.L."/>
            <person name="Zimin A.V."/>
        </authorList>
    </citation>
    <scope>NUCLEOTIDE SEQUENCE [LARGE SCALE GENOMIC DNA]</scope>
    <source>
        <tissue evidence="1">Whole aphids</tissue>
    </source>
</reference>
<protein>
    <submittedName>
        <fullName evidence="1">Uncharacterized protein</fullName>
    </submittedName>
</protein>
<accession>A0A6G0TI74</accession>
<evidence type="ECO:0000313" key="1">
    <source>
        <dbReference type="EMBL" id="KAE9532322.1"/>
    </source>
</evidence>
<keyword evidence="2" id="KW-1185">Reference proteome</keyword>
<evidence type="ECO:0000313" key="2">
    <source>
        <dbReference type="Proteomes" id="UP000475862"/>
    </source>
</evidence>
<dbReference type="AlphaFoldDB" id="A0A6G0TI74"/>